<dbReference type="SMART" id="SM00671">
    <property type="entry name" value="SEL1"/>
    <property type="match status" value="3"/>
</dbReference>
<comment type="caution">
    <text evidence="1">The sequence shown here is derived from an EMBL/GenBank/DDBJ whole genome shotgun (WGS) entry which is preliminary data.</text>
</comment>
<dbReference type="EMBL" id="JAPFFF010000029">
    <property type="protein sequence ID" value="KAK8846335.1"/>
    <property type="molecule type" value="Genomic_DNA"/>
</dbReference>
<evidence type="ECO:0000313" key="1">
    <source>
        <dbReference type="EMBL" id="KAK8846335.1"/>
    </source>
</evidence>
<dbReference type="Pfam" id="PF08238">
    <property type="entry name" value="Sel1"/>
    <property type="match status" value="2"/>
</dbReference>
<protein>
    <submittedName>
        <fullName evidence="1">Uncharacterized protein</fullName>
    </submittedName>
</protein>
<evidence type="ECO:0000313" key="2">
    <source>
        <dbReference type="Proteomes" id="UP001470230"/>
    </source>
</evidence>
<dbReference type="InterPro" id="IPR006597">
    <property type="entry name" value="Sel1-like"/>
</dbReference>
<name>A0ABR2HFY3_9EUKA</name>
<dbReference type="Proteomes" id="UP001470230">
    <property type="component" value="Unassembled WGS sequence"/>
</dbReference>
<dbReference type="InterPro" id="IPR011990">
    <property type="entry name" value="TPR-like_helical_dom_sf"/>
</dbReference>
<reference evidence="1 2" key="1">
    <citation type="submission" date="2024-04" db="EMBL/GenBank/DDBJ databases">
        <title>Tritrichomonas musculus Genome.</title>
        <authorList>
            <person name="Alves-Ferreira E."/>
            <person name="Grigg M."/>
            <person name="Lorenzi H."/>
            <person name="Galac M."/>
        </authorList>
    </citation>
    <scope>NUCLEOTIDE SEQUENCE [LARGE SCALE GENOMIC DNA]</scope>
    <source>
        <strain evidence="1 2">EAF2021</strain>
    </source>
</reference>
<accession>A0ABR2HFY3</accession>
<sequence>MYLLFLASKNRCKRAHFACGYFHHKGDYIKRDINEAIHYYKEGSSLNDEHAKNNLGVIYKKGFESEITAKTGNAIPFFEEAIRQKNDILSMYNLANIYIYDENVKNGIDKAIELLIDSSSKFIFSHILLCIALVKKFGFKLDKIEEHIQNIKKENSNIDSKQIRETFCYLNLNSIEIFTSYYEKYRDQLYLYDYLFNAVPYSEFMKQKKFPTKNDKSVPISDLFWEGFGIEI</sequence>
<proteinExistence type="predicted"/>
<gene>
    <name evidence="1" type="ORF">M9Y10_020344</name>
</gene>
<dbReference type="Gene3D" id="1.25.40.10">
    <property type="entry name" value="Tetratricopeptide repeat domain"/>
    <property type="match status" value="1"/>
</dbReference>
<dbReference type="SUPFAM" id="SSF81901">
    <property type="entry name" value="HCP-like"/>
    <property type="match status" value="1"/>
</dbReference>
<organism evidence="1 2">
    <name type="scientific">Tritrichomonas musculus</name>
    <dbReference type="NCBI Taxonomy" id="1915356"/>
    <lineage>
        <taxon>Eukaryota</taxon>
        <taxon>Metamonada</taxon>
        <taxon>Parabasalia</taxon>
        <taxon>Tritrichomonadida</taxon>
        <taxon>Tritrichomonadidae</taxon>
        <taxon>Tritrichomonas</taxon>
    </lineage>
</organism>
<keyword evidence="2" id="KW-1185">Reference proteome</keyword>